<feature type="domain" description="MmgE/PrpD N-terminal" evidence="2">
    <location>
        <begin position="11"/>
        <end position="231"/>
    </location>
</feature>
<evidence type="ECO:0000259" key="2">
    <source>
        <dbReference type="Pfam" id="PF03972"/>
    </source>
</evidence>
<reference evidence="4" key="1">
    <citation type="submission" date="2016-10" db="EMBL/GenBank/DDBJ databases">
        <authorList>
            <person name="de Groot N.N."/>
        </authorList>
    </citation>
    <scope>NUCLEOTIDE SEQUENCE [LARGE SCALE GENOMIC DNA]</scope>
    <source>
        <strain evidence="4">CCBAU85039</strain>
    </source>
</reference>
<proteinExistence type="inferred from homology"/>
<dbReference type="PANTHER" id="PTHR16943">
    <property type="entry name" value="2-METHYLCITRATE DEHYDRATASE-RELATED"/>
    <property type="match status" value="1"/>
</dbReference>
<dbReference type="InterPro" id="IPR042188">
    <property type="entry name" value="MmgE/PrpD_sf_2"/>
</dbReference>
<comment type="similarity">
    <text evidence="1">Belongs to the PrpD family.</text>
</comment>
<evidence type="ECO:0000313" key="5">
    <source>
        <dbReference type="EMBL" id="SEO74145.1"/>
    </source>
</evidence>
<evidence type="ECO:0000313" key="6">
    <source>
        <dbReference type="Proteomes" id="UP000183063"/>
    </source>
</evidence>
<dbReference type="Proteomes" id="UP000183063">
    <property type="component" value="Unassembled WGS sequence"/>
</dbReference>
<evidence type="ECO:0000313" key="7">
    <source>
        <dbReference type="Proteomes" id="UP000198939"/>
    </source>
</evidence>
<dbReference type="Gene3D" id="3.30.1330.120">
    <property type="entry name" value="2-methylcitrate dehydratase PrpD"/>
    <property type="match status" value="1"/>
</dbReference>
<dbReference type="InterPro" id="IPR045337">
    <property type="entry name" value="MmgE_PrpD_C"/>
</dbReference>
<dbReference type="SUPFAM" id="SSF103378">
    <property type="entry name" value="2-methylcitrate dehydratase PrpD"/>
    <property type="match status" value="1"/>
</dbReference>
<dbReference type="Pfam" id="PF03972">
    <property type="entry name" value="MmgE_PrpD_N"/>
    <property type="match status" value="1"/>
</dbReference>
<reference evidence="6" key="3">
    <citation type="submission" date="2016-10" db="EMBL/GenBank/DDBJ databases">
        <authorList>
            <person name="Wibberg D."/>
        </authorList>
    </citation>
    <scope>NUCLEOTIDE SEQUENCE [LARGE SCALE GENOMIC DNA]</scope>
</reference>
<dbReference type="InterPro" id="IPR045336">
    <property type="entry name" value="MmgE_PrpD_N"/>
</dbReference>
<name>A0A1H8S684_9HYPH</name>
<dbReference type="EMBL" id="FOCV01000023">
    <property type="protein sequence ID" value="SEO74145.1"/>
    <property type="molecule type" value="Genomic_DNA"/>
</dbReference>
<evidence type="ECO:0000259" key="3">
    <source>
        <dbReference type="Pfam" id="PF19305"/>
    </source>
</evidence>
<dbReference type="Pfam" id="PF19305">
    <property type="entry name" value="MmgE_PrpD_C"/>
    <property type="match status" value="1"/>
</dbReference>
<organism evidence="4 6">
    <name type="scientific">Rhizobium tibeticum</name>
    <dbReference type="NCBI Taxonomy" id="501024"/>
    <lineage>
        <taxon>Bacteria</taxon>
        <taxon>Pseudomonadati</taxon>
        <taxon>Pseudomonadota</taxon>
        <taxon>Alphaproteobacteria</taxon>
        <taxon>Hyphomicrobiales</taxon>
        <taxon>Rhizobiaceae</taxon>
        <taxon>Rhizobium/Agrobacterium group</taxon>
        <taxon>Rhizobium</taxon>
    </lineage>
</organism>
<dbReference type="OrthoDB" id="5415580at2"/>
<reference evidence="5 7" key="2">
    <citation type="submission" date="2016-10" db="EMBL/GenBank/DDBJ databases">
        <authorList>
            <person name="Varghese N."/>
            <person name="Submissions S."/>
        </authorList>
    </citation>
    <scope>NUCLEOTIDE SEQUENCE [LARGE SCALE GENOMIC DNA]</scope>
    <source>
        <strain evidence="5 7">CGMCC 1.7071</strain>
    </source>
</reference>
<dbReference type="InterPro" id="IPR042183">
    <property type="entry name" value="MmgE/PrpD_sf_1"/>
</dbReference>
<dbReference type="STRING" id="501024.RTCCBAU85039_4527"/>
<dbReference type="InterPro" id="IPR005656">
    <property type="entry name" value="MmgE_PrpD"/>
</dbReference>
<evidence type="ECO:0000313" key="4">
    <source>
        <dbReference type="EMBL" id="SEI10264.1"/>
    </source>
</evidence>
<accession>A0A1H8S684</accession>
<keyword evidence="7" id="KW-1185">Reference proteome</keyword>
<evidence type="ECO:0000256" key="1">
    <source>
        <dbReference type="ARBA" id="ARBA00006174"/>
    </source>
</evidence>
<dbReference type="Proteomes" id="UP000198939">
    <property type="component" value="Unassembled WGS sequence"/>
</dbReference>
<dbReference type="InterPro" id="IPR036148">
    <property type="entry name" value="MmgE/PrpD_sf"/>
</dbReference>
<feature type="domain" description="MmgE/PrpD C-terminal" evidence="3">
    <location>
        <begin position="257"/>
        <end position="413"/>
    </location>
</feature>
<dbReference type="Gene3D" id="1.10.4100.10">
    <property type="entry name" value="2-methylcitrate dehydratase PrpD"/>
    <property type="match status" value="1"/>
</dbReference>
<gene>
    <name evidence="4" type="ORF">RTCCBAU85039_4527</name>
    <name evidence="5" type="ORF">SAMN05216228_102397</name>
</gene>
<dbReference type="PANTHER" id="PTHR16943:SF8">
    <property type="entry name" value="2-METHYLCITRATE DEHYDRATASE"/>
    <property type="match status" value="1"/>
</dbReference>
<dbReference type="RefSeq" id="WP_093041390.1">
    <property type="nucleotide sequence ID" value="NZ_FNXB01000029.1"/>
</dbReference>
<protein>
    <submittedName>
        <fullName evidence="4 5">2-methylcitrate dehydratase</fullName>
    </submittedName>
</protein>
<dbReference type="AlphaFoldDB" id="A0A1H8S684"/>
<sequence length="443" mass="45870">MPNAISELAAFCGSIETVGETTLKAARRTVLDTIGAAASGATTPGGRASFKAASAIWGAGASSIWFSRALLTPAGATFVNATYGASLDLDDGHRAAAGHPAAAIVPAVLAIVGCHAVSGRRLLTAIAIGYEIAVRAAASRGINSLRTTDTGLWCGYGAAAAAGWLMAFPLPVIAHAMAIAGQTATGQFATGWTRVGHTVKEGIPWAAANGIQAAYLAAAGHRGPLDLLDEEPVYNRTRLLAGLGDAWAIEQAYFKRYSCCRWAHAAIEAAVLLQDDRKLSARAIEGIVVEIFDRALTLPNQVIPASNEAAQYSIPFCIAVALLHGQTALLPLEDRHLADPDVIALASRVRLEASPRYVGAFPATTPARVTISAGGEIFSLEVTYPKGEPGNPISDAELGEKFATLTSRLPMSSLQARSISDAVSALMDGTVTTSLLDALCNAS</sequence>
<dbReference type="EMBL" id="FNXB01000029">
    <property type="protein sequence ID" value="SEI10264.1"/>
    <property type="molecule type" value="Genomic_DNA"/>
</dbReference>
<dbReference type="GO" id="GO:0016829">
    <property type="term" value="F:lyase activity"/>
    <property type="evidence" value="ECO:0007669"/>
    <property type="project" value="InterPro"/>
</dbReference>